<keyword evidence="2" id="KW-1185">Reference proteome</keyword>
<reference evidence="1 2" key="2">
    <citation type="submission" date="2018-11" db="EMBL/GenBank/DDBJ databases">
        <authorList>
            <consortium name="Pathogen Informatics"/>
        </authorList>
    </citation>
    <scope>NUCLEOTIDE SEQUENCE [LARGE SCALE GENOMIC DNA]</scope>
</reference>
<dbReference type="Proteomes" id="UP000270296">
    <property type="component" value="Unassembled WGS sequence"/>
</dbReference>
<reference evidence="3" key="1">
    <citation type="submission" date="2016-06" db="UniProtKB">
        <authorList>
            <consortium name="WormBaseParasite"/>
        </authorList>
    </citation>
    <scope>IDENTIFICATION</scope>
</reference>
<dbReference type="AlphaFoldDB" id="A0A183I931"/>
<protein>
    <submittedName>
        <fullName evidence="1 3">Uncharacterized protein</fullName>
    </submittedName>
</protein>
<name>A0A183I931_9BILA</name>
<proteinExistence type="predicted"/>
<accession>A0A183I931</accession>
<gene>
    <name evidence="1" type="ORF">SBAD_LOCUS125</name>
</gene>
<sequence>MITNPIKAWFSHNVECTVGGRAFSGFSLFNSTDPDLVPVLCLPVASSSSVSMVVHLLTHLLLVTSDELGRRRLQP</sequence>
<dbReference type="EMBL" id="UZAM01000196">
    <property type="protein sequence ID" value="VDO79877.1"/>
    <property type="molecule type" value="Genomic_DNA"/>
</dbReference>
<evidence type="ECO:0000313" key="2">
    <source>
        <dbReference type="Proteomes" id="UP000270296"/>
    </source>
</evidence>
<evidence type="ECO:0000313" key="3">
    <source>
        <dbReference type="WBParaSite" id="SBAD_0000013601-mRNA-1"/>
    </source>
</evidence>
<organism evidence="3">
    <name type="scientific">Soboliphyme baturini</name>
    <dbReference type="NCBI Taxonomy" id="241478"/>
    <lineage>
        <taxon>Eukaryota</taxon>
        <taxon>Metazoa</taxon>
        <taxon>Ecdysozoa</taxon>
        <taxon>Nematoda</taxon>
        <taxon>Enoplea</taxon>
        <taxon>Dorylaimia</taxon>
        <taxon>Dioctophymatida</taxon>
        <taxon>Dioctophymatoidea</taxon>
        <taxon>Soboliphymatidae</taxon>
        <taxon>Soboliphyme</taxon>
    </lineage>
</organism>
<evidence type="ECO:0000313" key="1">
    <source>
        <dbReference type="EMBL" id="VDO79877.1"/>
    </source>
</evidence>
<dbReference type="WBParaSite" id="SBAD_0000013601-mRNA-1">
    <property type="protein sequence ID" value="SBAD_0000013601-mRNA-1"/>
    <property type="gene ID" value="SBAD_0000013601"/>
</dbReference>